<protein>
    <submittedName>
        <fullName evidence="1">Uncharacterized protein</fullName>
    </submittedName>
</protein>
<keyword evidence="2" id="KW-1185">Reference proteome</keyword>
<dbReference type="EMBL" id="JWZT01004745">
    <property type="protein sequence ID" value="KII63295.1"/>
    <property type="molecule type" value="Genomic_DNA"/>
</dbReference>
<proteinExistence type="predicted"/>
<dbReference type="OrthoDB" id="10047020at2759"/>
<reference evidence="1 2" key="1">
    <citation type="journal article" date="2014" name="Genome Biol. Evol.">
        <title>The genome of the myxosporean Thelohanellus kitauei shows adaptations to nutrient acquisition within its fish host.</title>
        <authorList>
            <person name="Yang Y."/>
            <person name="Xiong J."/>
            <person name="Zhou Z."/>
            <person name="Huo F."/>
            <person name="Miao W."/>
            <person name="Ran C."/>
            <person name="Liu Y."/>
            <person name="Zhang J."/>
            <person name="Feng J."/>
            <person name="Wang M."/>
            <person name="Wang M."/>
            <person name="Wang L."/>
            <person name="Yao B."/>
        </authorList>
    </citation>
    <scope>NUCLEOTIDE SEQUENCE [LARGE SCALE GENOMIC DNA]</scope>
    <source>
        <strain evidence="1">Wuqing</strain>
    </source>
</reference>
<comment type="caution">
    <text evidence="1">The sequence shown here is derived from an EMBL/GenBank/DDBJ whole genome shotgun (WGS) entry which is preliminary data.</text>
</comment>
<dbReference type="Proteomes" id="UP000031668">
    <property type="component" value="Unassembled WGS sequence"/>
</dbReference>
<organism evidence="1 2">
    <name type="scientific">Thelohanellus kitauei</name>
    <name type="common">Myxosporean</name>
    <dbReference type="NCBI Taxonomy" id="669202"/>
    <lineage>
        <taxon>Eukaryota</taxon>
        <taxon>Metazoa</taxon>
        <taxon>Cnidaria</taxon>
        <taxon>Myxozoa</taxon>
        <taxon>Myxosporea</taxon>
        <taxon>Bivalvulida</taxon>
        <taxon>Platysporina</taxon>
        <taxon>Myxobolidae</taxon>
        <taxon>Thelohanellus</taxon>
    </lineage>
</organism>
<accession>A0A0C2M8H8</accession>
<name>A0A0C2M8H8_THEKT</name>
<gene>
    <name evidence="1" type="ORF">RF11_04954</name>
</gene>
<dbReference type="AlphaFoldDB" id="A0A0C2M8H8"/>
<sequence>MEFKNNFENEENNKVINYYVDVMKSNHLPNMMEAVGKFILWFNHQYDPYADHLFVTYFPVEIFEELNETNECLTKSQSFQTKKNLLMDSFAFIFRNLNSLKESNAQSVVKIFLKVIQSRNTNSESDLHHFILFEPIIICVSYQPNKIFFIDENGVFNFYQHFNMSKIKNARNFWKICDQIYSLKHSGSSLFSCIKLKNHINQIMKSYLDTKNDDYAKLLLRILTMICQLRMLDEIQLNINKFYEISTCIFLRYGKKISCPLFFVTLSKIWIIILKNPRNTFQINTMNKLIFLAGIFSFDLSTNLKKDLKKIGTFLLTQNNKKRLYVIHLALIAFPMIDHKNYVWLREVLKRLHESFQMYIKTEPIKLFTIENQYFIFQYYIKSIVTLNMIVNRYDEIEINRFFRDLQLYPSLSKFYLLTELHYSYLYSHMLNVDRDISTFSEFNKGIGLGKIKRFLNDLVMAISDETYINKLKHEQKLCLYEDTHSHISFIQDDLIKIVFSKCDLLLIADFKSRPSDVSETIIYKTCNQLMSWIVHSLNDSNYLDPNTTEFYLRKCKVLPYNTSNIRRYPETFQSMTHSKLVSDLYEQNNMKNRTLFPNLLKWIALIYELKFIFGDINSKFTALNFS</sequence>
<evidence type="ECO:0000313" key="1">
    <source>
        <dbReference type="EMBL" id="KII63295.1"/>
    </source>
</evidence>
<evidence type="ECO:0000313" key="2">
    <source>
        <dbReference type="Proteomes" id="UP000031668"/>
    </source>
</evidence>